<dbReference type="InterPro" id="IPR053045">
    <property type="entry name" value="Zinc_cluster_trans_reg"/>
</dbReference>
<dbReference type="EMBL" id="KZ819323">
    <property type="protein sequence ID" value="PWN22435.1"/>
    <property type="molecule type" value="Genomic_DNA"/>
</dbReference>
<evidence type="ECO:0000313" key="3">
    <source>
        <dbReference type="Proteomes" id="UP000245942"/>
    </source>
</evidence>
<dbReference type="PANTHER" id="PTHR31986">
    <property type="entry name" value="REGULATOR OF DRUG SENSITIVITY 2"/>
    <property type="match status" value="1"/>
</dbReference>
<dbReference type="GO" id="GO:0005634">
    <property type="term" value="C:nucleus"/>
    <property type="evidence" value="ECO:0007669"/>
    <property type="project" value="TreeGrafter"/>
</dbReference>
<evidence type="ECO:0000313" key="2">
    <source>
        <dbReference type="EMBL" id="PWN22435.1"/>
    </source>
</evidence>
<gene>
    <name evidence="2" type="ORF">BCV69DRAFT_143812</name>
</gene>
<dbReference type="PANTHER" id="PTHR31986:SF7">
    <property type="entry name" value="REGULATOR OF DRUG SENSITIVITY 2"/>
    <property type="match status" value="1"/>
</dbReference>
<dbReference type="GeneID" id="37011044"/>
<name>A0A316UGY0_9BASI</name>
<reference evidence="2 3" key="1">
    <citation type="journal article" date="2018" name="Mol. Biol. Evol.">
        <title>Broad Genomic Sampling Reveals a Smut Pathogenic Ancestry of the Fungal Clade Ustilaginomycotina.</title>
        <authorList>
            <person name="Kijpornyongpan T."/>
            <person name="Mondo S.J."/>
            <person name="Barry K."/>
            <person name="Sandor L."/>
            <person name="Lee J."/>
            <person name="Lipzen A."/>
            <person name="Pangilinan J."/>
            <person name="LaButti K."/>
            <person name="Hainaut M."/>
            <person name="Henrissat B."/>
            <person name="Grigoriev I.V."/>
            <person name="Spatafora J.W."/>
            <person name="Aime M.C."/>
        </authorList>
    </citation>
    <scope>NUCLEOTIDE SEQUENCE [LARGE SCALE GENOMIC DNA]</scope>
    <source>
        <strain evidence="2 3">MCA 4718</strain>
    </source>
</reference>
<sequence>MPCQEQRPCPRCLKRGIPELCIDAEPIARRPRKEGERQQEQEQSQQQQQQSQQSLAQDMPFDYPEGMADIRQLAKAAHAANSALGSGVTHTPPQMEDAAGADGSQEVPRAAEVLTQAGEIDALRSSLQPTAGDLLDKYGYLPLRILADAEVTPTSGDAGAAKDNFSWTRSYAELARWVVSDLPARVAAEVDSVVTSQRSQLLQEGARVSEELAELEAASVASMDGAVHSVLEGIPLPVVLLRRSGEVYAKNTLASNTFALLQPTTQDNFIKYGFGQHAVSIAKLIKMATTDSLNYAVSDIVPLITSGDGSQPSAPLAQSRFVLTMEAKEWVRASDVAGRAERSTRLPLFVTCVLTPLDAAAAAGASARLPLR</sequence>
<organism evidence="2 3">
    <name type="scientific">Pseudomicrostroma glucosiphilum</name>
    <dbReference type="NCBI Taxonomy" id="1684307"/>
    <lineage>
        <taxon>Eukaryota</taxon>
        <taxon>Fungi</taxon>
        <taxon>Dikarya</taxon>
        <taxon>Basidiomycota</taxon>
        <taxon>Ustilaginomycotina</taxon>
        <taxon>Exobasidiomycetes</taxon>
        <taxon>Microstromatales</taxon>
        <taxon>Microstromatales incertae sedis</taxon>
        <taxon>Pseudomicrostroma</taxon>
    </lineage>
</organism>
<dbReference type="Proteomes" id="UP000245942">
    <property type="component" value="Unassembled WGS sequence"/>
</dbReference>
<dbReference type="GO" id="GO:0000977">
    <property type="term" value="F:RNA polymerase II transcription regulatory region sequence-specific DNA binding"/>
    <property type="evidence" value="ECO:0007669"/>
    <property type="project" value="TreeGrafter"/>
</dbReference>
<dbReference type="AlphaFoldDB" id="A0A316UGY0"/>
<keyword evidence="3" id="KW-1185">Reference proteome</keyword>
<dbReference type="OrthoDB" id="65716at2759"/>
<proteinExistence type="predicted"/>
<feature type="region of interest" description="Disordered" evidence="1">
    <location>
        <begin position="23"/>
        <end position="62"/>
    </location>
</feature>
<protein>
    <submittedName>
        <fullName evidence="2">Uncharacterized protein</fullName>
    </submittedName>
</protein>
<feature type="compositionally biased region" description="Low complexity" evidence="1">
    <location>
        <begin position="41"/>
        <end position="54"/>
    </location>
</feature>
<dbReference type="RefSeq" id="XP_025349595.1">
    <property type="nucleotide sequence ID" value="XM_025489310.1"/>
</dbReference>
<accession>A0A316UGY0</accession>
<evidence type="ECO:0000256" key="1">
    <source>
        <dbReference type="SAM" id="MobiDB-lite"/>
    </source>
</evidence>
<feature type="region of interest" description="Disordered" evidence="1">
    <location>
        <begin position="84"/>
        <end position="106"/>
    </location>
</feature>